<comment type="caution">
    <text evidence="2">The sequence shown here is derived from an EMBL/GenBank/DDBJ whole genome shotgun (WGS) entry which is preliminary data.</text>
</comment>
<dbReference type="Gene3D" id="1.10.3760.10">
    <property type="entry name" value="PgpA-like"/>
    <property type="match status" value="1"/>
</dbReference>
<protein>
    <submittedName>
        <fullName evidence="2">Phosphatidylglycerophosphatase A</fullName>
    </submittedName>
</protein>
<dbReference type="InterPro" id="IPR026038">
    <property type="entry name" value="Put_PGPase"/>
</dbReference>
<feature type="domain" description="YutG/PgpA" evidence="1">
    <location>
        <begin position="18"/>
        <end position="155"/>
    </location>
</feature>
<dbReference type="Pfam" id="PF04608">
    <property type="entry name" value="PgpA"/>
    <property type="match status" value="1"/>
</dbReference>
<dbReference type="GO" id="GO:0008962">
    <property type="term" value="F:phosphatidylglycerophosphatase activity"/>
    <property type="evidence" value="ECO:0007669"/>
    <property type="project" value="InterPro"/>
</dbReference>
<gene>
    <name evidence="2" type="ORF">J3A84_07905</name>
</gene>
<dbReference type="CDD" id="cd06971">
    <property type="entry name" value="PgpA"/>
    <property type="match status" value="1"/>
</dbReference>
<accession>A0A939HC97</accession>
<dbReference type="InterPro" id="IPR036681">
    <property type="entry name" value="PgpA-like_sf"/>
</dbReference>
<dbReference type="GO" id="GO:0006629">
    <property type="term" value="P:lipid metabolic process"/>
    <property type="evidence" value="ECO:0007669"/>
    <property type="project" value="InterPro"/>
</dbReference>
<reference evidence="2" key="1">
    <citation type="submission" date="2021-03" db="EMBL/GenBank/DDBJ databases">
        <title>Proteiniclasticum marinus sp. nov., isolated from tidal flat sediment.</title>
        <authorList>
            <person name="Namirimu T."/>
            <person name="Yang J.-A."/>
            <person name="Yang S.-H."/>
            <person name="Kim Y.-J."/>
            <person name="Kwon K.K."/>
        </authorList>
    </citation>
    <scope>NUCLEOTIDE SEQUENCE</scope>
    <source>
        <strain evidence="2">SCR006</strain>
    </source>
</reference>
<proteinExistence type="predicted"/>
<dbReference type="Proteomes" id="UP000664218">
    <property type="component" value="Unassembled WGS sequence"/>
</dbReference>
<organism evidence="2 3">
    <name type="scientific">Proteiniclasticum aestuarii</name>
    <dbReference type="NCBI Taxonomy" id="2817862"/>
    <lineage>
        <taxon>Bacteria</taxon>
        <taxon>Bacillati</taxon>
        <taxon>Bacillota</taxon>
        <taxon>Clostridia</taxon>
        <taxon>Eubacteriales</taxon>
        <taxon>Clostridiaceae</taxon>
        <taxon>Proteiniclasticum</taxon>
    </lineage>
</organism>
<evidence type="ECO:0000313" key="2">
    <source>
        <dbReference type="EMBL" id="MBO1264950.1"/>
    </source>
</evidence>
<keyword evidence="3" id="KW-1185">Reference proteome</keyword>
<dbReference type="EMBL" id="JAFNJU010000005">
    <property type="protein sequence ID" value="MBO1264950.1"/>
    <property type="molecule type" value="Genomic_DNA"/>
</dbReference>
<sequence length="159" mass="17714">MEELQKMTIETLERRGVTLSDIADIVLILQQGYKEDLTHEMCVENLMAVLRKREIIHAVLTGIALDEIAEKKLLPQPLQEIVESDEGLYGIDEILPLSIVNVYGSIGLTNFGYLDKEKIGIIKKLDREKHGIHVNTFLDDIVAALAAAAASRIAHSDRP</sequence>
<evidence type="ECO:0000259" key="1">
    <source>
        <dbReference type="Pfam" id="PF04608"/>
    </source>
</evidence>
<name>A0A939HC97_9CLOT</name>
<dbReference type="InterPro" id="IPR007686">
    <property type="entry name" value="YutG/PgpA"/>
</dbReference>
<dbReference type="AlphaFoldDB" id="A0A939HC97"/>
<evidence type="ECO:0000313" key="3">
    <source>
        <dbReference type="Proteomes" id="UP000664218"/>
    </source>
</evidence>
<dbReference type="SUPFAM" id="SSF101307">
    <property type="entry name" value="YutG-like"/>
    <property type="match status" value="1"/>
</dbReference>
<dbReference type="PIRSF" id="PIRSF019587">
    <property type="entry name" value="PGPase"/>
    <property type="match status" value="1"/>
</dbReference>